<evidence type="ECO:0000256" key="3">
    <source>
        <dbReference type="ARBA" id="ARBA00013252"/>
    </source>
</evidence>
<evidence type="ECO:0000256" key="5">
    <source>
        <dbReference type="ARBA" id="ARBA00023239"/>
    </source>
</evidence>
<accession>A0ABW1SZN7</accession>
<organism evidence="6 7">
    <name type="scientific">Longivirga aurantiaca</name>
    <dbReference type="NCBI Taxonomy" id="1837743"/>
    <lineage>
        <taxon>Bacteria</taxon>
        <taxon>Bacillati</taxon>
        <taxon>Actinomycetota</taxon>
        <taxon>Actinomycetes</taxon>
        <taxon>Sporichthyales</taxon>
        <taxon>Sporichthyaceae</taxon>
        <taxon>Longivirga</taxon>
    </lineage>
</organism>
<sequence length="99" mass="11097">MARLLDDEEIARQLTALPGWVGDGAALHRDYELPDFLTAIRGVDEIAQLAEHMDHHPDIDIRWRTLRITLSTHSEGGTTQLDVELAHQIHEVLARLGAT</sequence>
<evidence type="ECO:0000313" key="6">
    <source>
        <dbReference type="EMBL" id="MFC6237405.1"/>
    </source>
</evidence>
<dbReference type="EC" id="4.2.1.96" evidence="3"/>
<dbReference type="EMBL" id="JBHSTI010000008">
    <property type="protein sequence ID" value="MFC6237405.1"/>
    <property type="molecule type" value="Genomic_DNA"/>
</dbReference>
<dbReference type="Pfam" id="PF01329">
    <property type="entry name" value="Pterin_4a"/>
    <property type="match status" value="1"/>
</dbReference>
<evidence type="ECO:0000313" key="7">
    <source>
        <dbReference type="Proteomes" id="UP001596138"/>
    </source>
</evidence>
<dbReference type="Proteomes" id="UP001596138">
    <property type="component" value="Unassembled WGS sequence"/>
</dbReference>
<dbReference type="Gene3D" id="3.30.1360.20">
    <property type="entry name" value="Transcriptional coactivator/pterin dehydratase"/>
    <property type="match status" value="1"/>
</dbReference>
<dbReference type="SUPFAM" id="SSF55248">
    <property type="entry name" value="PCD-like"/>
    <property type="match status" value="1"/>
</dbReference>
<comment type="similarity">
    <text evidence="2">Belongs to the pterin-4-alpha-carbinolamine dehydratase family.</text>
</comment>
<evidence type="ECO:0000256" key="4">
    <source>
        <dbReference type="ARBA" id="ARBA00021735"/>
    </source>
</evidence>
<protein>
    <recommendedName>
        <fullName evidence="4">Putative pterin-4-alpha-carbinolamine dehydratase</fullName>
        <ecNumber evidence="3">4.2.1.96</ecNumber>
    </recommendedName>
</protein>
<reference evidence="7" key="1">
    <citation type="journal article" date="2019" name="Int. J. Syst. Evol. Microbiol.">
        <title>The Global Catalogue of Microorganisms (GCM) 10K type strain sequencing project: providing services to taxonomists for standard genome sequencing and annotation.</title>
        <authorList>
            <consortium name="The Broad Institute Genomics Platform"/>
            <consortium name="The Broad Institute Genome Sequencing Center for Infectious Disease"/>
            <person name="Wu L."/>
            <person name="Ma J."/>
        </authorList>
    </citation>
    <scope>NUCLEOTIDE SEQUENCE [LARGE SCALE GENOMIC DNA]</scope>
    <source>
        <strain evidence="7">CGMCC 4.7317</strain>
    </source>
</reference>
<proteinExistence type="inferred from homology"/>
<keyword evidence="5 6" id="KW-0456">Lyase</keyword>
<dbReference type="PANTHER" id="PTHR12599:SF0">
    <property type="entry name" value="PTERIN-4-ALPHA-CARBINOLAMINE DEHYDRATASE"/>
    <property type="match status" value="1"/>
</dbReference>
<gene>
    <name evidence="6" type="ORF">ACFQGU_05920</name>
</gene>
<dbReference type="InterPro" id="IPR001533">
    <property type="entry name" value="Pterin_deHydtase"/>
</dbReference>
<comment type="catalytic activity">
    <reaction evidence="1">
        <text>(4aS,6R)-4a-hydroxy-L-erythro-5,6,7,8-tetrahydrobiopterin = (6R)-L-erythro-6,7-dihydrobiopterin + H2O</text>
        <dbReference type="Rhea" id="RHEA:11920"/>
        <dbReference type="ChEBI" id="CHEBI:15377"/>
        <dbReference type="ChEBI" id="CHEBI:15642"/>
        <dbReference type="ChEBI" id="CHEBI:43120"/>
        <dbReference type="EC" id="4.2.1.96"/>
    </reaction>
</comment>
<dbReference type="RefSeq" id="WP_386764671.1">
    <property type="nucleotide sequence ID" value="NZ_JBHSTI010000008.1"/>
</dbReference>
<comment type="caution">
    <text evidence="6">The sequence shown here is derived from an EMBL/GenBank/DDBJ whole genome shotgun (WGS) entry which is preliminary data.</text>
</comment>
<dbReference type="PANTHER" id="PTHR12599">
    <property type="entry name" value="PTERIN-4-ALPHA-CARBINOLAMINE DEHYDRATASE"/>
    <property type="match status" value="1"/>
</dbReference>
<dbReference type="NCBIfam" id="NF002017">
    <property type="entry name" value="PRK00823.1-2"/>
    <property type="match status" value="1"/>
</dbReference>
<dbReference type="CDD" id="cd00488">
    <property type="entry name" value="PCD_DCoH"/>
    <property type="match status" value="1"/>
</dbReference>
<keyword evidence="7" id="KW-1185">Reference proteome</keyword>
<evidence type="ECO:0000256" key="1">
    <source>
        <dbReference type="ARBA" id="ARBA00001554"/>
    </source>
</evidence>
<dbReference type="GO" id="GO:0008124">
    <property type="term" value="F:4-alpha-hydroxytetrahydrobiopterin dehydratase activity"/>
    <property type="evidence" value="ECO:0007669"/>
    <property type="project" value="UniProtKB-EC"/>
</dbReference>
<name>A0ABW1SZN7_9ACTN</name>
<dbReference type="InterPro" id="IPR036428">
    <property type="entry name" value="PCD_sf"/>
</dbReference>
<evidence type="ECO:0000256" key="2">
    <source>
        <dbReference type="ARBA" id="ARBA00006472"/>
    </source>
</evidence>